<feature type="compositionally biased region" description="Low complexity" evidence="1">
    <location>
        <begin position="276"/>
        <end position="287"/>
    </location>
</feature>
<sequence>MSNVVKCNSLPSLLDDHDASPGAHFTSLTPTYCAPTAGALQCCRAQQGYSAQPPSSLPSLLDARDGDGSSESRAGGKRLFRPRGGGGRPGPGATLRRSADNIHAEATYVRSFEDYIAGRQGGDRADRAEMNGVPKPKISAKPFSAAKRGPPVPPKPIKITRKGDAPRSQLDRYQKDAKDGASAQNGEAAGSKIHSRRAQRGLGACSEVAESQASRSPEEGSEPGSNDASNRTTGQISEVSSSSKPDPNSSRSQQGDKAATTSPTSPASLESDQIPSASEGRGASSAARTRKDTMLPAASVTAGRPRDRPLSRARPCPTRSASATDLRAQDVLGGGRANALSRTSQLARDWQCAPAGGGGGARTEGERGRVFERAGKPMSVSNENVNSLQLGKDLLYRKSFGLSLTDIVGDKTIFPLGIPQPLTSSGSEDSHGAGDWSLGSTESLRAKGDGGSKRSGRSGIITTPRLNRKAVGAGEAKGHKKSKMHRPLMPITVPRIKKGTRSPSFRAVQDR</sequence>
<feature type="region of interest" description="Disordered" evidence="1">
    <location>
        <begin position="423"/>
        <end position="511"/>
    </location>
</feature>
<keyword evidence="3" id="KW-1185">Reference proteome</keyword>
<feature type="compositionally biased region" description="Basic and acidic residues" evidence="1">
    <location>
        <begin position="161"/>
        <end position="179"/>
    </location>
</feature>
<reference evidence="2 3" key="1">
    <citation type="submission" date="2018-04" db="EMBL/GenBank/DDBJ databases">
        <authorList>
            <person name="Zhang X."/>
            <person name="Yuan J."/>
            <person name="Li F."/>
            <person name="Xiang J."/>
        </authorList>
    </citation>
    <scope>NUCLEOTIDE SEQUENCE [LARGE SCALE GENOMIC DNA]</scope>
    <source>
        <tissue evidence="2">Muscle</tissue>
    </source>
</reference>
<organism evidence="2 3">
    <name type="scientific">Penaeus vannamei</name>
    <name type="common">Whiteleg shrimp</name>
    <name type="synonym">Litopenaeus vannamei</name>
    <dbReference type="NCBI Taxonomy" id="6689"/>
    <lineage>
        <taxon>Eukaryota</taxon>
        <taxon>Metazoa</taxon>
        <taxon>Ecdysozoa</taxon>
        <taxon>Arthropoda</taxon>
        <taxon>Crustacea</taxon>
        <taxon>Multicrustacea</taxon>
        <taxon>Malacostraca</taxon>
        <taxon>Eumalacostraca</taxon>
        <taxon>Eucarida</taxon>
        <taxon>Decapoda</taxon>
        <taxon>Dendrobranchiata</taxon>
        <taxon>Penaeoidea</taxon>
        <taxon>Penaeidae</taxon>
        <taxon>Penaeus</taxon>
    </lineage>
</organism>
<feature type="compositionally biased region" description="Polar residues" evidence="1">
    <location>
        <begin position="253"/>
        <end position="275"/>
    </location>
</feature>
<evidence type="ECO:0000256" key="1">
    <source>
        <dbReference type="SAM" id="MobiDB-lite"/>
    </source>
</evidence>
<dbReference type="AlphaFoldDB" id="A0A423TK97"/>
<name>A0A423TK97_PENVA</name>
<proteinExistence type="predicted"/>
<feature type="region of interest" description="Disordered" evidence="1">
    <location>
        <begin position="51"/>
        <end position="99"/>
    </location>
</feature>
<dbReference type="Proteomes" id="UP000283509">
    <property type="component" value="Unassembled WGS sequence"/>
</dbReference>
<feature type="compositionally biased region" description="Low complexity" evidence="1">
    <location>
        <begin position="237"/>
        <end position="252"/>
    </location>
</feature>
<protein>
    <submittedName>
        <fullName evidence="2">Uncharacterized protein</fullName>
    </submittedName>
</protein>
<feature type="compositionally biased region" description="Polar residues" evidence="1">
    <location>
        <begin position="226"/>
        <end position="236"/>
    </location>
</feature>
<evidence type="ECO:0000313" key="3">
    <source>
        <dbReference type="Proteomes" id="UP000283509"/>
    </source>
</evidence>
<comment type="caution">
    <text evidence="2">The sequence shown here is derived from an EMBL/GenBank/DDBJ whole genome shotgun (WGS) entry which is preliminary data.</text>
</comment>
<gene>
    <name evidence="2" type="ORF">C7M84_004503</name>
</gene>
<dbReference type="EMBL" id="QCYY01001597">
    <property type="protein sequence ID" value="ROT76886.1"/>
    <property type="molecule type" value="Genomic_DNA"/>
</dbReference>
<accession>A0A423TK97</accession>
<reference evidence="2 3" key="2">
    <citation type="submission" date="2019-01" db="EMBL/GenBank/DDBJ databases">
        <title>The decoding of complex shrimp genome reveals the adaptation for benthos swimmer, frequently molting mechanism and breeding impact on genome.</title>
        <authorList>
            <person name="Sun Y."/>
            <person name="Gao Y."/>
            <person name="Yu Y."/>
        </authorList>
    </citation>
    <scope>NUCLEOTIDE SEQUENCE [LARGE SCALE GENOMIC DNA]</scope>
    <source>
        <tissue evidence="2">Muscle</tissue>
    </source>
</reference>
<feature type="region of interest" description="Disordered" evidence="1">
    <location>
        <begin position="123"/>
        <end position="366"/>
    </location>
</feature>
<evidence type="ECO:0000313" key="2">
    <source>
        <dbReference type="EMBL" id="ROT76886.1"/>
    </source>
</evidence>